<gene>
    <name evidence="1" type="ORF">C495_01075</name>
</gene>
<dbReference type="Proteomes" id="UP000011661">
    <property type="component" value="Unassembled WGS sequence"/>
</dbReference>
<dbReference type="EMBL" id="AOHX01000017">
    <property type="protein sequence ID" value="ELY48839.1"/>
    <property type="molecule type" value="Genomic_DNA"/>
</dbReference>
<organism evidence="1 2">
    <name type="scientific">Natronorubrum sulfidifaciens JCM 14089</name>
    <dbReference type="NCBI Taxonomy" id="1230460"/>
    <lineage>
        <taxon>Archaea</taxon>
        <taxon>Methanobacteriati</taxon>
        <taxon>Methanobacteriota</taxon>
        <taxon>Stenosarchaea group</taxon>
        <taxon>Halobacteria</taxon>
        <taxon>Halobacteriales</taxon>
        <taxon>Natrialbaceae</taxon>
        <taxon>Natronorubrum</taxon>
    </lineage>
</organism>
<evidence type="ECO:0000313" key="2">
    <source>
        <dbReference type="Proteomes" id="UP000011661"/>
    </source>
</evidence>
<reference evidence="1 2" key="1">
    <citation type="journal article" date="2014" name="PLoS Genet.">
        <title>Phylogenetically driven sequencing of extremely halophilic archaea reveals strategies for static and dynamic osmo-response.</title>
        <authorList>
            <person name="Becker E.A."/>
            <person name="Seitzer P.M."/>
            <person name="Tritt A."/>
            <person name="Larsen D."/>
            <person name="Krusor M."/>
            <person name="Yao A.I."/>
            <person name="Wu D."/>
            <person name="Madern D."/>
            <person name="Eisen J.A."/>
            <person name="Darling A.E."/>
            <person name="Facciotti M.T."/>
        </authorList>
    </citation>
    <scope>NUCLEOTIDE SEQUENCE [LARGE SCALE GENOMIC DNA]</scope>
    <source>
        <strain evidence="1 2">JCM 14089</strain>
    </source>
</reference>
<accession>L9WHB4</accession>
<dbReference type="AlphaFoldDB" id="L9WHB4"/>
<protein>
    <submittedName>
        <fullName evidence="1">Uncharacterized protein</fullName>
    </submittedName>
</protein>
<sequence>MPDEWAEAADEMGVTYSEYVRRMTRAGRRQMGYDYEPEEVPSDVKSLKLEEDPKRADTDVVREFILRNLSTDEYLGVDDLVELVKQDIAETAEQLEAEGKLDGSVSKGGWKVKK</sequence>
<comment type="caution">
    <text evidence="1">The sequence shown here is derived from an EMBL/GenBank/DDBJ whole genome shotgun (WGS) entry which is preliminary data.</text>
</comment>
<name>L9WHB4_9EURY</name>
<dbReference type="InterPro" id="IPR043828">
    <property type="entry name" value="DUF5805"/>
</dbReference>
<dbReference type="Pfam" id="PF19121">
    <property type="entry name" value="DUF5805"/>
    <property type="match status" value="1"/>
</dbReference>
<proteinExistence type="predicted"/>
<keyword evidence="2" id="KW-1185">Reference proteome</keyword>
<evidence type="ECO:0000313" key="1">
    <source>
        <dbReference type="EMBL" id="ELY48839.1"/>
    </source>
</evidence>